<keyword evidence="3" id="KW-0732">Signal</keyword>
<dbReference type="InterPro" id="IPR016054">
    <property type="entry name" value="LY6_UPA_recep-like"/>
</dbReference>
<evidence type="ECO:0000313" key="8">
    <source>
        <dbReference type="RefSeq" id="XP_020726855.2"/>
    </source>
</evidence>
<dbReference type="PANTHER" id="PTHR16529">
    <property type="entry name" value="CD177 ANTIGEN"/>
    <property type="match status" value="1"/>
</dbReference>
<dbReference type="OrthoDB" id="9443273at2759"/>
<reference evidence="7" key="1">
    <citation type="journal article" date="2022" name="J. Hered.">
        <title>A De Novo Chromosome-Level Genome Assembly of the White-Tailed Deer, Odocoileus Virginianus.</title>
        <authorList>
            <person name="London E.W."/>
            <person name="Roca A.L."/>
            <person name="Novakofski J.E."/>
            <person name="Mateus-Pinilla N.E."/>
        </authorList>
    </citation>
    <scope>NUCLEOTIDE SEQUENCE [LARGE SCALE GENOMIC DNA]</scope>
</reference>
<dbReference type="Proteomes" id="UP001652640">
    <property type="component" value="Chromosome 20"/>
</dbReference>
<dbReference type="Gene3D" id="2.10.60.10">
    <property type="entry name" value="CD59"/>
    <property type="match status" value="1"/>
</dbReference>
<accession>A0A6J0VRN1</accession>
<organism evidence="7 8">
    <name type="scientific">Odocoileus virginianus</name>
    <name type="common">White-tailed deer</name>
    <dbReference type="NCBI Taxonomy" id="9874"/>
    <lineage>
        <taxon>Eukaryota</taxon>
        <taxon>Metazoa</taxon>
        <taxon>Chordata</taxon>
        <taxon>Craniata</taxon>
        <taxon>Vertebrata</taxon>
        <taxon>Euteleostomi</taxon>
        <taxon>Mammalia</taxon>
        <taxon>Eutheria</taxon>
        <taxon>Laurasiatheria</taxon>
        <taxon>Artiodactyla</taxon>
        <taxon>Ruminantia</taxon>
        <taxon>Pecora</taxon>
        <taxon>Cervidae</taxon>
        <taxon>Odocoileinae</taxon>
        <taxon>Odocoileus</taxon>
    </lineage>
</organism>
<name>A0A6J0VRN1_ODOVR</name>
<keyword evidence="5" id="KW-0325">Glycoprotein</keyword>
<dbReference type="GeneID" id="110123338"/>
<keyword evidence="2" id="KW-1003">Cell membrane</keyword>
<dbReference type="InParanoid" id="A0A6J0VRN1"/>
<dbReference type="CDD" id="cd23622">
    <property type="entry name" value="TFP_LU_ECD_TEX101_rpt1"/>
    <property type="match status" value="1"/>
</dbReference>
<comment type="subcellular location">
    <subcellularLocation>
        <location evidence="1">Cell membrane</location>
    </subcellularLocation>
</comment>
<gene>
    <name evidence="8" type="primary">TEX101</name>
</gene>
<sequence length="328" mass="34788">MGCGVPPGSSNKLSYASVSTNGASSELSGETGPTFCASASLKEKAGFGECGVSGRFFSTGIFLSCQFLQTSLKEAMGACHFQGLLLLFLVGAPTLIMAQKLFCQKGTFVGIQEDRANTFNWTSEKVETCDNGALCQESILLIRAAGTKAAILATKSCSLDGTPAITFIQHAAAPGLVAISYSNYCEDPFCNNREGLYDIWRTQETEEETQGTTGLRCPTCLALGSCLSAPSLACPNNTDRCYQGKLEVSEGNINSVLEIKGCTSIIGCRLMAGVFKVGPLWVKETCPFRSISARKVDSGATWFHTSVWKLKLLLMLLLLVLGGSASGP</sequence>
<dbReference type="InterPro" id="IPR051899">
    <property type="entry name" value="Fert-Immune_med_protein"/>
</dbReference>
<dbReference type="InterPro" id="IPR045860">
    <property type="entry name" value="Snake_toxin-like_sf"/>
</dbReference>
<feature type="domain" description="UPAR/Ly6" evidence="6">
    <location>
        <begin position="214"/>
        <end position="290"/>
    </location>
</feature>
<keyword evidence="7" id="KW-1185">Reference proteome</keyword>
<evidence type="ECO:0000313" key="7">
    <source>
        <dbReference type="Proteomes" id="UP001652640"/>
    </source>
</evidence>
<keyword evidence="4" id="KW-0472">Membrane</keyword>
<evidence type="ECO:0000256" key="2">
    <source>
        <dbReference type="ARBA" id="ARBA00022475"/>
    </source>
</evidence>
<dbReference type="GO" id="GO:0044853">
    <property type="term" value="C:plasma membrane raft"/>
    <property type="evidence" value="ECO:0007669"/>
    <property type="project" value="TreeGrafter"/>
</dbReference>
<dbReference type="PANTHER" id="PTHR16529:SF3">
    <property type="entry name" value="TESTIS-EXPRESSED PROTEIN 101"/>
    <property type="match status" value="1"/>
</dbReference>
<dbReference type="RefSeq" id="XP_020726855.2">
    <property type="nucleotide sequence ID" value="XM_020871196.2"/>
</dbReference>
<evidence type="ECO:0000256" key="1">
    <source>
        <dbReference type="ARBA" id="ARBA00004236"/>
    </source>
</evidence>
<reference evidence="8" key="2">
    <citation type="submission" date="2025-08" db="UniProtKB">
        <authorList>
            <consortium name="RefSeq"/>
        </authorList>
    </citation>
    <scope>IDENTIFICATION</scope>
    <source>
        <tissue evidence="8">Tongue muscle</tissue>
    </source>
</reference>
<dbReference type="FunCoup" id="A0A6J0VRN1">
    <property type="interactions" value="126"/>
</dbReference>
<dbReference type="GO" id="GO:0007339">
    <property type="term" value="P:binding of sperm to zona pellucida"/>
    <property type="evidence" value="ECO:0007669"/>
    <property type="project" value="TreeGrafter"/>
</dbReference>
<dbReference type="KEGG" id="ovr:110123338"/>
<proteinExistence type="predicted"/>
<dbReference type="AlphaFoldDB" id="A0A6J0VRN1"/>
<evidence type="ECO:0000256" key="3">
    <source>
        <dbReference type="ARBA" id="ARBA00022729"/>
    </source>
</evidence>
<protein>
    <submittedName>
        <fullName evidence="8">Testis-expressed protein 101 isoform X1</fullName>
    </submittedName>
</protein>
<evidence type="ECO:0000259" key="6">
    <source>
        <dbReference type="Pfam" id="PF00021"/>
    </source>
</evidence>
<evidence type="ECO:0000256" key="5">
    <source>
        <dbReference type="ARBA" id="ARBA00023180"/>
    </source>
</evidence>
<dbReference type="Pfam" id="PF00021">
    <property type="entry name" value="UPAR_LY6"/>
    <property type="match status" value="1"/>
</dbReference>
<dbReference type="GO" id="GO:1901317">
    <property type="term" value="P:regulation of flagellated sperm motility"/>
    <property type="evidence" value="ECO:0007669"/>
    <property type="project" value="TreeGrafter"/>
</dbReference>
<evidence type="ECO:0000256" key="4">
    <source>
        <dbReference type="ARBA" id="ARBA00023136"/>
    </source>
</evidence>
<dbReference type="SUPFAM" id="SSF57302">
    <property type="entry name" value="Snake toxin-like"/>
    <property type="match status" value="1"/>
</dbReference>